<evidence type="ECO:0000313" key="3">
    <source>
        <dbReference type="Proteomes" id="UP000758603"/>
    </source>
</evidence>
<dbReference type="GeneID" id="70130781"/>
<dbReference type="EMBL" id="JAGPXC010000002">
    <property type="protein sequence ID" value="KAH6656770.1"/>
    <property type="molecule type" value="Genomic_DNA"/>
</dbReference>
<evidence type="ECO:0000256" key="1">
    <source>
        <dbReference type="SAM" id="MobiDB-lite"/>
    </source>
</evidence>
<name>A0A9P8UPX0_9PEZI</name>
<feature type="compositionally biased region" description="Polar residues" evidence="1">
    <location>
        <begin position="45"/>
        <end position="57"/>
    </location>
</feature>
<protein>
    <submittedName>
        <fullName evidence="2">Uncharacterized protein</fullName>
    </submittedName>
</protein>
<dbReference type="Proteomes" id="UP000758603">
    <property type="component" value="Unassembled WGS sequence"/>
</dbReference>
<accession>A0A9P8UPX0</accession>
<sequence length="65" mass="7491">MQCLSYVPKDADPDLLRSIDAWKSEWSALKRNKTRKKGEDVAAQRLSSPVPRSSRQQFLRHHAAE</sequence>
<reference evidence="2" key="1">
    <citation type="journal article" date="2021" name="Nat. Commun.">
        <title>Genetic determinants of endophytism in the Arabidopsis root mycobiome.</title>
        <authorList>
            <person name="Mesny F."/>
            <person name="Miyauchi S."/>
            <person name="Thiergart T."/>
            <person name="Pickel B."/>
            <person name="Atanasova L."/>
            <person name="Karlsson M."/>
            <person name="Huettel B."/>
            <person name="Barry K.W."/>
            <person name="Haridas S."/>
            <person name="Chen C."/>
            <person name="Bauer D."/>
            <person name="Andreopoulos W."/>
            <person name="Pangilinan J."/>
            <person name="LaButti K."/>
            <person name="Riley R."/>
            <person name="Lipzen A."/>
            <person name="Clum A."/>
            <person name="Drula E."/>
            <person name="Henrissat B."/>
            <person name="Kohler A."/>
            <person name="Grigoriev I.V."/>
            <person name="Martin F.M."/>
            <person name="Hacquard S."/>
        </authorList>
    </citation>
    <scope>NUCLEOTIDE SEQUENCE</scope>
    <source>
        <strain evidence="2">MPI-SDFR-AT-0073</strain>
    </source>
</reference>
<gene>
    <name evidence="2" type="ORF">BKA67DRAFT_553030</name>
</gene>
<dbReference type="AlphaFoldDB" id="A0A9P8UPX0"/>
<proteinExistence type="predicted"/>
<comment type="caution">
    <text evidence="2">The sequence shown here is derived from an EMBL/GenBank/DDBJ whole genome shotgun (WGS) entry which is preliminary data.</text>
</comment>
<organism evidence="2 3">
    <name type="scientific">Truncatella angustata</name>
    <dbReference type="NCBI Taxonomy" id="152316"/>
    <lineage>
        <taxon>Eukaryota</taxon>
        <taxon>Fungi</taxon>
        <taxon>Dikarya</taxon>
        <taxon>Ascomycota</taxon>
        <taxon>Pezizomycotina</taxon>
        <taxon>Sordariomycetes</taxon>
        <taxon>Xylariomycetidae</taxon>
        <taxon>Amphisphaeriales</taxon>
        <taxon>Sporocadaceae</taxon>
        <taxon>Truncatella</taxon>
    </lineage>
</organism>
<keyword evidence="3" id="KW-1185">Reference proteome</keyword>
<dbReference type="RefSeq" id="XP_045961004.1">
    <property type="nucleotide sequence ID" value="XM_046101889.1"/>
</dbReference>
<dbReference type="OrthoDB" id="4448936at2759"/>
<evidence type="ECO:0000313" key="2">
    <source>
        <dbReference type="EMBL" id="KAH6656770.1"/>
    </source>
</evidence>
<feature type="region of interest" description="Disordered" evidence="1">
    <location>
        <begin position="33"/>
        <end position="65"/>
    </location>
</feature>